<comment type="subcellular location">
    <subcellularLocation>
        <location evidence="1">Nucleus</location>
    </subcellularLocation>
</comment>
<feature type="region of interest" description="Disordered" evidence="2">
    <location>
        <begin position="606"/>
        <end position="632"/>
    </location>
</feature>
<feature type="compositionally biased region" description="Basic and acidic residues" evidence="2">
    <location>
        <begin position="612"/>
        <end position="632"/>
    </location>
</feature>
<dbReference type="PANTHER" id="PTHR45922:SF1">
    <property type="entry name" value="CLEAVAGE AND POLYADENYLATION SPECIFICITY FACTOR SUBUNIT 2"/>
    <property type="match status" value="1"/>
</dbReference>
<evidence type="ECO:0000256" key="2">
    <source>
        <dbReference type="SAM" id="MobiDB-lite"/>
    </source>
</evidence>
<accession>A0A4Z0A8D0</accession>
<keyword evidence="1" id="KW-0507">mRNA processing</keyword>
<dbReference type="InterPro" id="IPR001279">
    <property type="entry name" value="Metallo-B-lactamas"/>
</dbReference>
<dbReference type="OrthoDB" id="64353at2759"/>
<dbReference type="Pfam" id="PF16661">
    <property type="entry name" value="Lactamase_B_6"/>
    <property type="match status" value="2"/>
</dbReference>
<feature type="region of interest" description="Disordered" evidence="2">
    <location>
        <begin position="357"/>
        <end position="379"/>
    </location>
</feature>
<keyword evidence="1" id="KW-0694">RNA-binding</keyword>
<dbReference type="SMART" id="SM01027">
    <property type="entry name" value="Beta-Casp"/>
    <property type="match status" value="1"/>
</dbReference>
<feature type="region of interest" description="Disordered" evidence="2">
    <location>
        <begin position="494"/>
        <end position="536"/>
    </location>
</feature>
<dbReference type="InterPro" id="IPR022712">
    <property type="entry name" value="Beta_Casp"/>
</dbReference>
<dbReference type="PANTHER" id="PTHR45922">
    <property type="entry name" value="CLEAVAGE AND POLYADENYLATION SPECIFICITY FACTOR SUBUNIT 2"/>
    <property type="match status" value="1"/>
</dbReference>
<dbReference type="GO" id="GO:0005847">
    <property type="term" value="C:mRNA cleavage and polyadenylation specificity factor complex"/>
    <property type="evidence" value="ECO:0007669"/>
    <property type="project" value="InterPro"/>
</dbReference>
<dbReference type="GO" id="GO:0003723">
    <property type="term" value="F:RNA binding"/>
    <property type="evidence" value="ECO:0007669"/>
    <property type="project" value="UniProtKB-KW"/>
</dbReference>
<dbReference type="STRING" id="135208.A0A4Z0A8D0"/>
<dbReference type="InterPro" id="IPR027075">
    <property type="entry name" value="CPSF2"/>
</dbReference>
<feature type="region of interest" description="Disordered" evidence="2">
    <location>
        <begin position="120"/>
        <end position="170"/>
    </location>
</feature>
<comment type="caution">
    <text evidence="4">The sequence shown here is derived from an EMBL/GenBank/DDBJ whole genome shotgun (WGS) entry which is preliminary data.</text>
</comment>
<feature type="compositionally biased region" description="Acidic residues" evidence="2">
    <location>
        <begin position="495"/>
        <end position="516"/>
    </location>
</feature>
<protein>
    <recommendedName>
        <fullName evidence="1">Cleavage and polyadenylation specificity factor subunit 2</fullName>
    </recommendedName>
    <alternativeName>
        <fullName evidence="1">Cleavage and polyadenylation specificity factor 100 kDa subunit</fullName>
    </alternativeName>
</protein>
<dbReference type="Gene3D" id="3.60.15.10">
    <property type="entry name" value="Ribonuclease Z/Hydroxyacylglutathione hydrolase-like"/>
    <property type="match status" value="1"/>
</dbReference>
<organism evidence="4 5">
    <name type="scientific">Hericium alpestre</name>
    <dbReference type="NCBI Taxonomy" id="135208"/>
    <lineage>
        <taxon>Eukaryota</taxon>
        <taxon>Fungi</taxon>
        <taxon>Dikarya</taxon>
        <taxon>Basidiomycota</taxon>
        <taxon>Agaricomycotina</taxon>
        <taxon>Agaricomycetes</taxon>
        <taxon>Russulales</taxon>
        <taxon>Hericiaceae</taxon>
        <taxon>Hericium</taxon>
    </lineage>
</organism>
<dbReference type="InterPro" id="IPR036866">
    <property type="entry name" value="RibonucZ/Hydroxyglut_hydro"/>
</dbReference>
<feature type="domain" description="Beta-Casp" evidence="3">
    <location>
        <begin position="312"/>
        <end position="457"/>
    </location>
</feature>
<dbReference type="Proteomes" id="UP000298061">
    <property type="component" value="Unassembled WGS sequence"/>
</dbReference>
<feature type="compositionally biased region" description="Basic and acidic residues" evidence="2">
    <location>
        <begin position="524"/>
        <end position="535"/>
    </location>
</feature>
<dbReference type="EMBL" id="SFCI01000036">
    <property type="protein sequence ID" value="TFY83336.1"/>
    <property type="molecule type" value="Genomic_DNA"/>
</dbReference>
<proteinExistence type="inferred from homology"/>
<feature type="compositionally biased region" description="Acidic residues" evidence="2">
    <location>
        <begin position="120"/>
        <end position="140"/>
    </location>
</feature>
<sequence length="961" mass="106584">MLTFTPLSGAARSSRTGPLAYILQVDDVTVLLDCGSPDWCPEPSSSALKTDDLEDQSSHWERYCQKLREVAPNVDLVLLSHGDLAHTGLYAYAYARWGLKAPAYSTLPVQAMGRIASTEEVEGIRDEEDVGGEPPEDTEREGEAAETGAMDVDGEPDAEKTAPPSMENKKGKYLATPTEVHDAFDSINTLRYSQPTHLQGKSQGLTITPFNAGHTLGGTIWKIRSPSAGTIIYAVHMNHMRERHLDGTVLLRQSGGIFEPLARPDVLITDALRADFVSSRRKDRDAALIDTITTTLSSRSSVLLPCDASTRVLELLVLLDQHWSFARLKFPICLLSRTGREMLTHVRSMMEWLGGTVNKEDVGDEGPGRRGKRKRDEEADEEAIGALSLRFRHLEFFTSPQQLTETYSSKDPKLILAVPASLSYGPSRVLFSDFAAVPDNVILLTSKGEEGTLAAQYESAPSGRELEEFLQKERAEKEKQVAQQLAIAHTQQMLEADEADEDESSDSEAESEDEESVERALGGGDERERKNKDEGWLDEDDNAKQLLSFDIYLKGNVSRATSFFKSSGRESQRFRMFPFVEKKRRVDEYGEVVDVGMWLRKGKIMEEEAESEESKERRRKDEETKKTPREPPSKYISTYVEVQLACRLLFVDMEGLNDGRATKMLIPQVNPRKMILVHASPSATGSLIESCSNIRAMTKDIFAPAQGDTVQIGQNMNSFAVSLSDALIASVKMSRFEDNEVGYVTGRIVGTDSSVIPTLEPAAAVSSDATTLAAQPGAKILGARPLQRLPHSTMIGELKLTALKTRLAAVGVYAELVGYAVVERRPVDLKSLPQFEEDALLGVCLDEARVERECKIDELGRQVKRVLAVDEDPLVYISHRVKECGGIEMSAILVDSARLRPWRRHVLVVRDPDTVRATFEFVILGRANAARVLNCLAARARLDLALQRRDRIIHVALARWL</sequence>
<dbReference type="GO" id="GO:0006398">
    <property type="term" value="P:mRNA 3'-end processing by stem-loop binding and cleavage"/>
    <property type="evidence" value="ECO:0007669"/>
    <property type="project" value="InterPro"/>
</dbReference>
<evidence type="ECO:0000313" key="5">
    <source>
        <dbReference type="Proteomes" id="UP000298061"/>
    </source>
</evidence>
<keyword evidence="5" id="KW-1185">Reference proteome</keyword>
<keyword evidence="1" id="KW-0539">Nucleus</keyword>
<evidence type="ECO:0000259" key="3">
    <source>
        <dbReference type="SMART" id="SM01027"/>
    </source>
</evidence>
<dbReference type="CDD" id="cd16293">
    <property type="entry name" value="CPSF2-like_MBL-fold"/>
    <property type="match status" value="1"/>
</dbReference>
<dbReference type="SUPFAM" id="SSF56281">
    <property type="entry name" value="Metallo-hydrolase/oxidoreductase"/>
    <property type="match status" value="1"/>
</dbReference>
<comment type="similarity">
    <text evidence="1">Belongs to the metallo-beta-lactamase superfamily. RNA-metabolizing metallo-beta-lactamase-like family. CPSF2/YSH1 subfamily.</text>
</comment>
<dbReference type="InterPro" id="IPR035639">
    <property type="entry name" value="CPSF2_MBL"/>
</dbReference>
<dbReference type="AlphaFoldDB" id="A0A4Z0A8D0"/>
<reference evidence="4 5" key="1">
    <citation type="submission" date="2019-02" db="EMBL/GenBank/DDBJ databases">
        <title>Genome sequencing of the rare red list fungi Hericium alpestre (H. flagellum).</title>
        <authorList>
            <person name="Buettner E."/>
            <person name="Kellner H."/>
        </authorList>
    </citation>
    <scope>NUCLEOTIDE SEQUENCE [LARGE SCALE GENOMIC DNA]</scope>
    <source>
        <strain evidence="4 5">DSM 108284</strain>
    </source>
</reference>
<evidence type="ECO:0000256" key="1">
    <source>
        <dbReference type="RuleBase" id="RU365006"/>
    </source>
</evidence>
<gene>
    <name evidence="4" type="ORF">EWM64_g677</name>
</gene>
<dbReference type="Pfam" id="PF10996">
    <property type="entry name" value="Beta-Casp"/>
    <property type="match status" value="1"/>
</dbReference>
<evidence type="ECO:0000313" key="4">
    <source>
        <dbReference type="EMBL" id="TFY83336.1"/>
    </source>
</evidence>
<name>A0A4Z0A8D0_9AGAM</name>